<evidence type="ECO:0000256" key="6">
    <source>
        <dbReference type="ARBA" id="ARBA00024036"/>
    </source>
</evidence>
<dbReference type="InterPro" id="IPR000808">
    <property type="entry name" value="Mrp-like_CS"/>
</dbReference>
<dbReference type="EMBL" id="CAXHTA020000006">
    <property type="protein sequence ID" value="CAL5222155.1"/>
    <property type="molecule type" value="Genomic_DNA"/>
</dbReference>
<reference evidence="9 10" key="1">
    <citation type="submission" date="2024-06" db="EMBL/GenBank/DDBJ databases">
        <authorList>
            <person name="Kraege A."/>
            <person name="Thomma B."/>
        </authorList>
    </citation>
    <scope>NUCLEOTIDE SEQUENCE [LARGE SCALE GENOMIC DNA]</scope>
</reference>
<evidence type="ECO:0000256" key="1">
    <source>
        <dbReference type="ARBA" id="ARBA00022723"/>
    </source>
</evidence>
<dbReference type="CDD" id="cd02037">
    <property type="entry name" value="Mrp_NBP35"/>
    <property type="match status" value="1"/>
</dbReference>
<dbReference type="InterPro" id="IPR034904">
    <property type="entry name" value="FSCA_dom_sf"/>
</dbReference>
<evidence type="ECO:0000256" key="2">
    <source>
        <dbReference type="ARBA" id="ARBA00022741"/>
    </source>
</evidence>
<proteinExistence type="inferred from homology"/>
<feature type="domain" description="MIP18 family-like" evidence="7">
    <location>
        <begin position="82"/>
        <end position="154"/>
    </location>
</feature>
<dbReference type="InterPro" id="IPR002744">
    <property type="entry name" value="MIP18-like"/>
</dbReference>
<dbReference type="Gene3D" id="3.30.300.130">
    <property type="entry name" value="Fe-S cluster assembly (FSCA)"/>
    <property type="match status" value="1"/>
</dbReference>
<dbReference type="Proteomes" id="UP001497392">
    <property type="component" value="Unassembled WGS sequence"/>
</dbReference>
<dbReference type="PANTHER" id="PTHR42961:SF2">
    <property type="entry name" value="IRON-SULFUR PROTEIN NUBPL"/>
    <property type="match status" value="1"/>
</dbReference>
<name>A0ABP1FQD1_9CHLO</name>
<comment type="caution">
    <text evidence="9">The sequence shown here is derived from an EMBL/GenBank/DDBJ whole genome shotgun (WGS) entry which is preliminary data.</text>
</comment>
<dbReference type="InterPro" id="IPR019591">
    <property type="entry name" value="Mrp/NBP35_ATP-bd"/>
</dbReference>
<dbReference type="InterPro" id="IPR027417">
    <property type="entry name" value="P-loop_NTPase"/>
</dbReference>
<evidence type="ECO:0000313" key="10">
    <source>
        <dbReference type="Proteomes" id="UP001497392"/>
    </source>
</evidence>
<evidence type="ECO:0000313" key="9">
    <source>
        <dbReference type="EMBL" id="CAL5222155.1"/>
    </source>
</evidence>
<protein>
    <submittedName>
        <fullName evidence="9">G4480 protein</fullName>
    </submittedName>
</protein>
<dbReference type="Gene3D" id="3.30.2020.30">
    <property type="match status" value="1"/>
</dbReference>
<evidence type="ECO:0000256" key="5">
    <source>
        <dbReference type="ARBA" id="ARBA00023014"/>
    </source>
</evidence>
<organism evidence="9 10">
    <name type="scientific">Coccomyxa viridis</name>
    <dbReference type="NCBI Taxonomy" id="1274662"/>
    <lineage>
        <taxon>Eukaryota</taxon>
        <taxon>Viridiplantae</taxon>
        <taxon>Chlorophyta</taxon>
        <taxon>core chlorophytes</taxon>
        <taxon>Trebouxiophyceae</taxon>
        <taxon>Trebouxiophyceae incertae sedis</taxon>
        <taxon>Coccomyxaceae</taxon>
        <taxon>Coccomyxa</taxon>
    </lineage>
</organism>
<gene>
    <name evidence="9" type="primary">g4480</name>
    <name evidence="9" type="ORF">VP750_LOCUS3814</name>
</gene>
<keyword evidence="1" id="KW-0479">Metal-binding</keyword>
<comment type="similarity">
    <text evidence="6">Belongs to the Mrp/NBP35 ATP-binding proteins family.</text>
</comment>
<dbReference type="InterPro" id="IPR033756">
    <property type="entry name" value="YlxH/NBP35"/>
</dbReference>
<keyword evidence="2" id="KW-0547">Nucleotide-binding</keyword>
<dbReference type="Gene3D" id="3.40.50.300">
    <property type="entry name" value="P-loop containing nucleotide triphosphate hydrolases"/>
    <property type="match status" value="1"/>
</dbReference>
<feature type="domain" description="Gamma-butyrobetaine hydroxylase-like N-terminal" evidence="8">
    <location>
        <begin position="452"/>
        <end position="513"/>
    </location>
</feature>
<dbReference type="Pfam" id="PF06155">
    <property type="entry name" value="GBBH-like_N"/>
    <property type="match status" value="1"/>
</dbReference>
<dbReference type="PROSITE" id="PS01215">
    <property type="entry name" value="MRP"/>
    <property type="match status" value="1"/>
</dbReference>
<keyword evidence="10" id="KW-1185">Reference proteome</keyword>
<dbReference type="PANTHER" id="PTHR42961">
    <property type="entry name" value="IRON-SULFUR PROTEIN NUBPL"/>
    <property type="match status" value="1"/>
</dbReference>
<dbReference type="HAMAP" id="MF_02040">
    <property type="entry name" value="Mrp_NBP35"/>
    <property type="match status" value="1"/>
</dbReference>
<keyword evidence="3" id="KW-0067">ATP-binding</keyword>
<dbReference type="Pfam" id="PF01883">
    <property type="entry name" value="FeS_assembly_P"/>
    <property type="match status" value="1"/>
</dbReference>
<dbReference type="Pfam" id="PF10609">
    <property type="entry name" value="ParA"/>
    <property type="match status" value="1"/>
</dbReference>
<evidence type="ECO:0000259" key="8">
    <source>
        <dbReference type="Pfam" id="PF06155"/>
    </source>
</evidence>
<dbReference type="InterPro" id="IPR044304">
    <property type="entry name" value="NUBPL-like"/>
</dbReference>
<keyword evidence="5" id="KW-0411">Iron-sulfur</keyword>
<dbReference type="SUPFAM" id="SSF117916">
    <property type="entry name" value="Fe-S cluster assembly (FSCA) domain-like"/>
    <property type="match status" value="1"/>
</dbReference>
<dbReference type="SUPFAM" id="SSF52540">
    <property type="entry name" value="P-loop containing nucleoside triphosphate hydrolases"/>
    <property type="match status" value="1"/>
</dbReference>
<evidence type="ECO:0000256" key="4">
    <source>
        <dbReference type="ARBA" id="ARBA00023004"/>
    </source>
</evidence>
<evidence type="ECO:0000256" key="3">
    <source>
        <dbReference type="ARBA" id="ARBA00022840"/>
    </source>
</evidence>
<evidence type="ECO:0000259" key="7">
    <source>
        <dbReference type="Pfam" id="PF01883"/>
    </source>
</evidence>
<sequence>MRPVAHSAKYGLCRADVLHPGVVRYAPARSDAWILRDSKAFVSTHAKSSENLRWSAESRLSAAVGTSEPASAAPQITAETGEQQVLRQLARIIDPDFGQDIVSCGFVKGLRVTPQSGQVAFALELTTPACPIKDEFERKARSYVMELPWVQQVDLTMTAQPARPMTPDEGRSGGLKGVRHVIAVSSCKGGVGKSTVAVNLAYTLAQMGAKVGIFDADVYGPSLPTMVSPEVRVLQMNPETRQIMPTEFEGVKLVSFGFAGQGSAIMRGPMVSGVIQQLLTTADWGSLDYLVVDFPPGTGDIQLTLCQSVQFSAAVIVTTPQKLAFVDVAKGIRMFARMAVPCVAVAENMSFFDADDGKRYYPFGQGSGERVKQEFGLPHLIRFPILPELSEAGDGGRPLVVAHPSSPTAESFMELGAGLVREVAKMQRQQRNAVRYNAAQGAFVCQLPESNRSEFYLHPAVVRRNDTSAKSINEWTREKILRDSDIAEDIQPESVQPLGNYAVQITWQDGFNQVAPFDLLASLPEYVPPPYSVPAIDNV</sequence>
<accession>A0ABP1FQD1</accession>
<keyword evidence="4" id="KW-0408">Iron</keyword>
<dbReference type="InterPro" id="IPR010376">
    <property type="entry name" value="GBBH-like_N"/>
</dbReference>
<dbReference type="InterPro" id="IPR038492">
    <property type="entry name" value="GBBH-like_N_sf"/>
</dbReference>